<gene>
    <name evidence="1" type="ORF">BD410DRAFT_781688</name>
</gene>
<dbReference type="EMBL" id="ML170158">
    <property type="protein sequence ID" value="TDL27794.1"/>
    <property type="molecule type" value="Genomic_DNA"/>
</dbReference>
<dbReference type="Proteomes" id="UP000294933">
    <property type="component" value="Unassembled WGS sequence"/>
</dbReference>
<accession>A0A4Y7QJG6</accession>
<evidence type="ECO:0000313" key="1">
    <source>
        <dbReference type="EMBL" id="TDL27794.1"/>
    </source>
</evidence>
<dbReference type="AlphaFoldDB" id="A0A4Y7QJG6"/>
<protein>
    <submittedName>
        <fullName evidence="1">Uncharacterized protein</fullName>
    </submittedName>
</protein>
<sequence>MSQLVECSWDVITASSSCFNVESDRANICEDPANLRIRAGTLRCRGQTRRHRGHTCASSWPGFKSSCTRTFGAGAHGGMKRAVCVEFCEKIDHCKYQGEGGIREDPSPQTVLCPRVLDRREEPLFQRRCTCPPSMLCRSQRAAHPGNESIFLGVFLPRPDSADGITLQSAVSPSSIQVIPRDVAVPIRTSRV</sequence>
<keyword evidence="2" id="KW-1185">Reference proteome</keyword>
<name>A0A4Y7QJG6_9AGAM</name>
<dbReference type="VEuPathDB" id="FungiDB:BD410DRAFT_781688"/>
<evidence type="ECO:0000313" key="2">
    <source>
        <dbReference type="Proteomes" id="UP000294933"/>
    </source>
</evidence>
<reference evidence="1 2" key="1">
    <citation type="submission" date="2018-06" db="EMBL/GenBank/DDBJ databases">
        <title>A transcriptomic atlas of mushroom development highlights an independent origin of complex multicellularity.</title>
        <authorList>
            <consortium name="DOE Joint Genome Institute"/>
            <person name="Krizsan K."/>
            <person name="Almasi E."/>
            <person name="Merenyi Z."/>
            <person name="Sahu N."/>
            <person name="Viragh M."/>
            <person name="Koszo T."/>
            <person name="Mondo S."/>
            <person name="Kiss B."/>
            <person name="Balint B."/>
            <person name="Kues U."/>
            <person name="Barry K."/>
            <person name="Hegedus J.C."/>
            <person name="Henrissat B."/>
            <person name="Johnson J."/>
            <person name="Lipzen A."/>
            <person name="Ohm R."/>
            <person name="Nagy I."/>
            <person name="Pangilinan J."/>
            <person name="Yan J."/>
            <person name="Xiong Y."/>
            <person name="Grigoriev I.V."/>
            <person name="Hibbett D.S."/>
            <person name="Nagy L.G."/>
        </authorList>
    </citation>
    <scope>NUCLEOTIDE SEQUENCE [LARGE SCALE GENOMIC DNA]</scope>
    <source>
        <strain evidence="1 2">SZMC22713</strain>
    </source>
</reference>
<proteinExistence type="predicted"/>
<organism evidence="1 2">
    <name type="scientific">Rickenella mellea</name>
    <dbReference type="NCBI Taxonomy" id="50990"/>
    <lineage>
        <taxon>Eukaryota</taxon>
        <taxon>Fungi</taxon>
        <taxon>Dikarya</taxon>
        <taxon>Basidiomycota</taxon>
        <taxon>Agaricomycotina</taxon>
        <taxon>Agaricomycetes</taxon>
        <taxon>Hymenochaetales</taxon>
        <taxon>Rickenellaceae</taxon>
        <taxon>Rickenella</taxon>
    </lineage>
</organism>